<evidence type="ECO:0000256" key="1">
    <source>
        <dbReference type="PROSITE-ProRule" id="PRU00047"/>
    </source>
</evidence>
<feature type="region of interest" description="Disordered" evidence="3">
    <location>
        <begin position="340"/>
        <end position="448"/>
    </location>
</feature>
<feature type="compositionally biased region" description="Polar residues" evidence="3">
    <location>
        <begin position="423"/>
        <end position="448"/>
    </location>
</feature>
<dbReference type="PROSITE" id="PS50158">
    <property type="entry name" value="ZF_CCHC"/>
    <property type="match status" value="1"/>
</dbReference>
<reference evidence="5" key="2">
    <citation type="submission" date="2025-05" db="UniProtKB">
        <authorList>
            <consortium name="EnsemblMetazoa"/>
        </authorList>
    </citation>
    <scope>IDENTIFICATION</scope>
    <source>
        <strain evidence="5">Foshan</strain>
    </source>
</reference>
<feature type="compositionally biased region" description="Polar residues" evidence="3">
    <location>
        <begin position="361"/>
        <end position="374"/>
    </location>
</feature>
<evidence type="ECO:0000256" key="2">
    <source>
        <dbReference type="SAM" id="Coils"/>
    </source>
</evidence>
<keyword evidence="1" id="KW-0479">Metal-binding</keyword>
<feature type="domain" description="CCHC-type" evidence="4">
    <location>
        <begin position="207"/>
        <end position="222"/>
    </location>
</feature>
<dbReference type="Proteomes" id="UP000069940">
    <property type="component" value="Unassembled WGS sequence"/>
</dbReference>
<evidence type="ECO:0000256" key="3">
    <source>
        <dbReference type="SAM" id="MobiDB-lite"/>
    </source>
</evidence>
<organism evidence="5 6">
    <name type="scientific">Aedes albopictus</name>
    <name type="common">Asian tiger mosquito</name>
    <name type="synonym">Stegomyia albopicta</name>
    <dbReference type="NCBI Taxonomy" id="7160"/>
    <lineage>
        <taxon>Eukaryota</taxon>
        <taxon>Metazoa</taxon>
        <taxon>Ecdysozoa</taxon>
        <taxon>Arthropoda</taxon>
        <taxon>Hexapoda</taxon>
        <taxon>Insecta</taxon>
        <taxon>Pterygota</taxon>
        <taxon>Neoptera</taxon>
        <taxon>Endopterygota</taxon>
        <taxon>Diptera</taxon>
        <taxon>Nematocera</taxon>
        <taxon>Culicoidea</taxon>
        <taxon>Culicidae</taxon>
        <taxon>Culicinae</taxon>
        <taxon>Aedini</taxon>
        <taxon>Aedes</taxon>
        <taxon>Stegomyia</taxon>
    </lineage>
</organism>
<keyword evidence="1" id="KW-0863">Zinc-finger</keyword>
<feature type="region of interest" description="Disordered" evidence="3">
    <location>
        <begin position="1"/>
        <end position="28"/>
    </location>
</feature>
<proteinExistence type="predicted"/>
<feature type="compositionally biased region" description="Pro residues" evidence="3">
    <location>
        <begin position="1"/>
        <end position="16"/>
    </location>
</feature>
<keyword evidence="6" id="KW-1185">Reference proteome</keyword>
<dbReference type="InterPro" id="IPR001878">
    <property type="entry name" value="Znf_CCHC"/>
</dbReference>
<dbReference type="EnsemblMetazoa" id="AALFPA23_006360.R8247">
    <property type="protein sequence ID" value="AALFPA23_006360.P8247"/>
    <property type="gene ID" value="AALFPA23_006360"/>
</dbReference>
<name>A0ABM1Y700_AEDAL</name>
<accession>A0ABM1Y700</accession>
<evidence type="ECO:0000313" key="6">
    <source>
        <dbReference type="Proteomes" id="UP000069940"/>
    </source>
</evidence>
<protein>
    <recommendedName>
        <fullName evidence="4">CCHC-type domain-containing protein</fullName>
    </recommendedName>
</protein>
<keyword evidence="2" id="KW-0175">Coiled coil</keyword>
<evidence type="ECO:0000313" key="5">
    <source>
        <dbReference type="EnsemblMetazoa" id="AALFPA23_006360.P8247"/>
    </source>
</evidence>
<feature type="compositionally biased region" description="Basic and acidic residues" evidence="3">
    <location>
        <begin position="375"/>
        <end position="400"/>
    </location>
</feature>
<reference evidence="6" key="1">
    <citation type="journal article" date="2015" name="Proc. Natl. Acad. Sci. U.S.A.">
        <title>Genome sequence of the Asian Tiger mosquito, Aedes albopictus, reveals insights into its biology, genetics, and evolution.</title>
        <authorList>
            <person name="Chen X.G."/>
            <person name="Jiang X."/>
            <person name="Gu J."/>
            <person name="Xu M."/>
            <person name="Wu Y."/>
            <person name="Deng Y."/>
            <person name="Zhang C."/>
            <person name="Bonizzoni M."/>
            <person name="Dermauw W."/>
            <person name="Vontas J."/>
            <person name="Armbruster P."/>
            <person name="Huang X."/>
            <person name="Yang Y."/>
            <person name="Zhang H."/>
            <person name="He W."/>
            <person name="Peng H."/>
            <person name="Liu Y."/>
            <person name="Wu K."/>
            <person name="Chen J."/>
            <person name="Lirakis M."/>
            <person name="Topalis P."/>
            <person name="Van Leeuwen T."/>
            <person name="Hall A.B."/>
            <person name="Jiang X."/>
            <person name="Thorpe C."/>
            <person name="Mueller R.L."/>
            <person name="Sun C."/>
            <person name="Waterhouse R.M."/>
            <person name="Yan G."/>
            <person name="Tu Z.J."/>
            <person name="Fang X."/>
            <person name="James A.A."/>
        </authorList>
    </citation>
    <scope>NUCLEOTIDE SEQUENCE [LARGE SCALE GENOMIC DNA]</scope>
    <source>
        <strain evidence="6">Foshan</strain>
    </source>
</reference>
<evidence type="ECO:0000259" key="4">
    <source>
        <dbReference type="PROSITE" id="PS50158"/>
    </source>
</evidence>
<dbReference type="RefSeq" id="XP_062713957.1">
    <property type="nucleotide sequence ID" value="XM_062857973.1"/>
</dbReference>
<dbReference type="InterPro" id="IPR036875">
    <property type="entry name" value="Znf_CCHC_sf"/>
</dbReference>
<feature type="coiled-coil region" evidence="2">
    <location>
        <begin position="302"/>
        <end position="336"/>
    </location>
</feature>
<sequence>MTGKPPAPPKGPPDNPPGYHGCGRTPEWMRQKDDMGQTAVLVLRCKIDDDGTTTKREVRLPEPFIIGSSVQVAIGEKEARSVAASREGRGSRYLLRTSSRSIVDKLTKLTELIDGTQIEIFLHPTLNTVQGLVFEPDSIDTDEKVIEKNLRSEGVQAVRRIKKRVNGKLQNTPLLVLSFSGTVLPSYVFFGLLRISVKQYYPSPMLCFKCGMYGHSQKMCQQPGICLRCSQPLHVADGEQCNNTPYCFHCKNGHSVKSRDCAKFKEEDKIVHLKVDQGISYTEARRRYNDDNKRETIARIIQDQLKQEIATKDQLIASLQQQVATLAKELESLKSSLNLRTPCESPAASNVQRSSKHHSSQKPPATTTQSIPTTKHTETRESRKDGAFLEPPLDKADHIRVLRSGIVRSRSRSGKRQNETSPHDTNSSRGKRSLTQPTASQNTIDIDE</sequence>
<dbReference type="SUPFAM" id="SSF57756">
    <property type="entry name" value="Retrovirus zinc finger-like domains"/>
    <property type="match status" value="1"/>
</dbReference>
<dbReference type="GeneID" id="134290775"/>
<keyword evidence="1" id="KW-0862">Zinc</keyword>